<dbReference type="Proteomes" id="UP001492380">
    <property type="component" value="Unassembled WGS sequence"/>
</dbReference>
<comment type="caution">
    <text evidence="6">The sequence shown here is derived from an EMBL/GenBank/DDBJ whole genome shotgun (WGS) entry which is preliminary data.</text>
</comment>
<evidence type="ECO:0000313" key="6">
    <source>
        <dbReference type="EMBL" id="KAK8240364.1"/>
    </source>
</evidence>
<keyword evidence="3" id="KW-0687">Ribonucleoprotein</keyword>
<dbReference type="InterPro" id="IPR013025">
    <property type="entry name" value="Ribosomal_uL23-like"/>
</dbReference>
<dbReference type="SUPFAM" id="SSF54189">
    <property type="entry name" value="Ribosomal proteins S24e, L23 and L15e"/>
    <property type="match status" value="1"/>
</dbReference>
<evidence type="ECO:0000256" key="1">
    <source>
        <dbReference type="ARBA" id="ARBA00006700"/>
    </source>
</evidence>
<feature type="compositionally biased region" description="Basic and acidic residues" evidence="5">
    <location>
        <begin position="185"/>
        <end position="205"/>
    </location>
</feature>
<feature type="region of interest" description="Disordered" evidence="5">
    <location>
        <begin position="140"/>
        <end position="205"/>
    </location>
</feature>
<keyword evidence="2" id="KW-0689">Ribosomal protein</keyword>
<evidence type="ECO:0000256" key="2">
    <source>
        <dbReference type="ARBA" id="ARBA00022980"/>
    </source>
</evidence>
<evidence type="ECO:0000256" key="3">
    <source>
        <dbReference type="ARBA" id="ARBA00023274"/>
    </source>
</evidence>
<dbReference type="Gene3D" id="3.30.70.330">
    <property type="match status" value="1"/>
</dbReference>
<evidence type="ECO:0000313" key="7">
    <source>
        <dbReference type="Proteomes" id="UP001492380"/>
    </source>
</evidence>
<dbReference type="EMBL" id="JBBWRZ010000003">
    <property type="protein sequence ID" value="KAK8240364.1"/>
    <property type="molecule type" value="Genomic_DNA"/>
</dbReference>
<keyword evidence="7" id="KW-1185">Reference proteome</keyword>
<dbReference type="PANTHER" id="PTHR12059:SF5">
    <property type="entry name" value="LARGE RIBOSOMAL SUBUNIT PROTEIN UL23M"/>
    <property type="match status" value="1"/>
</dbReference>
<evidence type="ECO:0000256" key="4">
    <source>
        <dbReference type="ARBA" id="ARBA00039977"/>
    </source>
</evidence>
<sequence length="205" mass="23994">MAATATTRIASRFIEPFAPFKVGKKQVFMPMFTVTLVRTPFLPPTFAKFLVPLHFNKLDMRDYLWHVYGIETVGTIRSYVQQQPLRMDKPGAVLPRQRNWYRERSIKKMTVEMDRPFVWPEAPEDLSPWSHDLYHSAEKYREKQQDQQDDVHAKPSDTKTLREQAEALLSGKQRWKPGQQFKIRAPAESEVKSEAVRSRAEKKTS</sequence>
<dbReference type="PANTHER" id="PTHR12059">
    <property type="entry name" value="RIBOSOMAL PROTEIN L23-RELATED"/>
    <property type="match status" value="1"/>
</dbReference>
<evidence type="ECO:0000256" key="5">
    <source>
        <dbReference type="SAM" id="MobiDB-lite"/>
    </source>
</evidence>
<dbReference type="InterPro" id="IPR012678">
    <property type="entry name" value="Ribosomal_uL23/eL15/eS24_sf"/>
</dbReference>
<name>A0ABR1YVZ7_9PEZI</name>
<organism evidence="6 7">
    <name type="scientific">Phyllosticta capitalensis</name>
    <dbReference type="NCBI Taxonomy" id="121624"/>
    <lineage>
        <taxon>Eukaryota</taxon>
        <taxon>Fungi</taxon>
        <taxon>Dikarya</taxon>
        <taxon>Ascomycota</taxon>
        <taxon>Pezizomycotina</taxon>
        <taxon>Dothideomycetes</taxon>
        <taxon>Dothideomycetes incertae sedis</taxon>
        <taxon>Botryosphaeriales</taxon>
        <taxon>Phyllostictaceae</taxon>
        <taxon>Phyllosticta</taxon>
    </lineage>
</organism>
<gene>
    <name evidence="6" type="ORF">HDK90DRAFT_181649</name>
</gene>
<reference evidence="6 7" key="1">
    <citation type="submission" date="2024-04" db="EMBL/GenBank/DDBJ databases">
        <title>Phyllosticta paracitricarpa is synonymous to the EU quarantine fungus P. citricarpa based on phylogenomic analyses.</title>
        <authorList>
            <consortium name="Lawrence Berkeley National Laboratory"/>
            <person name="Van Ingen-Buijs V.A."/>
            <person name="Van Westerhoven A.C."/>
            <person name="Haridas S."/>
            <person name="Skiadas P."/>
            <person name="Martin F."/>
            <person name="Groenewald J.Z."/>
            <person name="Crous P.W."/>
            <person name="Seidl M.F."/>
        </authorList>
    </citation>
    <scope>NUCLEOTIDE SEQUENCE [LARGE SCALE GENOMIC DNA]</scope>
    <source>
        <strain evidence="6 7">CBS 123374</strain>
    </source>
</reference>
<feature type="compositionally biased region" description="Basic and acidic residues" evidence="5">
    <location>
        <begin position="140"/>
        <end position="165"/>
    </location>
</feature>
<dbReference type="InterPro" id="IPR012677">
    <property type="entry name" value="Nucleotide-bd_a/b_plait_sf"/>
</dbReference>
<comment type="similarity">
    <text evidence="1">Belongs to the universal ribosomal protein uL23 family.</text>
</comment>
<proteinExistence type="inferred from homology"/>
<protein>
    <recommendedName>
        <fullName evidence="4">Large ribosomal subunit protein uL23m</fullName>
    </recommendedName>
</protein>
<accession>A0ABR1YVZ7</accession>